<name>A0A9N7MK03_STRHE</name>
<proteinExistence type="predicted"/>
<sequence length="71" mass="8378">IQKADFSFLLWFSSSAKKLIKLILDPNPITRITIPEILENDWFKKYYKPPQFEQEEGVNLEDVDVVFNDSD</sequence>
<feature type="non-terminal residue" evidence="6">
    <location>
        <position position="71"/>
    </location>
</feature>
<dbReference type="AlphaFoldDB" id="A0A9N7MK03"/>
<evidence type="ECO:0000256" key="2">
    <source>
        <dbReference type="ARBA" id="ARBA00022679"/>
    </source>
</evidence>
<evidence type="ECO:0000313" key="7">
    <source>
        <dbReference type="Proteomes" id="UP001153555"/>
    </source>
</evidence>
<accession>A0A9N7MK03</accession>
<evidence type="ECO:0000256" key="1">
    <source>
        <dbReference type="ARBA" id="ARBA00022527"/>
    </source>
</evidence>
<keyword evidence="5" id="KW-0067">ATP-binding</keyword>
<evidence type="ECO:0000313" key="6">
    <source>
        <dbReference type="EMBL" id="CAA0808685.1"/>
    </source>
</evidence>
<feature type="non-terminal residue" evidence="6">
    <location>
        <position position="1"/>
    </location>
</feature>
<dbReference type="InterPro" id="IPR011009">
    <property type="entry name" value="Kinase-like_dom_sf"/>
</dbReference>
<keyword evidence="2" id="KW-0808">Transferase</keyword>
<keyword evidence="1" id="KW-0723">Serine/threonine-protein kinase</keyword>
<comment type="caution">
    <text evidence="6">The sequence shown here is derived from an EMBL/GenBank/DDBJ whole genome shotgun (WGS) entry which is preliminary data.</text>
</comment>
<dbReference type="SUPFAM" id="SSF56112">
    <property type="entry name" value="Protein kinase-like (PK-like)"/>
    <property type="match status" value="1"/>
</dbReference>
<evidence type="ECO:0000256" key="4">
    <source>
        <dbReference type="ARBA" id="ARBA00022777"/>
    </source>
</evidence>
<organism evidence="6 7">
    <name type="scientific">Striga hermonthica</name>
    <name type="common">Purple witchweed</name>
    <name type="synonym">Buchnera hermonthica</name>
    <dbReference type="NCBI Taxonomy" id="68872"/>
    <lineage>
        <taxon>Eukaryota</taxon>
        <taxon>Viridiplantae</taxon>
        <taxon>Streptophyta</taxon>
        <taxon>Embryophyta</taxon>
        <taxon>Tracheophyta</taxon>
        <taxon>Spermatophyta</taxon>
        <taxon>Magnoliopsida</taxon>
        <taxon>eudicotyledons</taxon>
        <taxon>Gunneridae</taxon>
        <taxon>Pentapetalae</taxon>
        <taxon>asterids</taxon>
        <taxon>lamiids</taxon>
        <taxon>Lamiales</taxon>
        <taxon>Orobanchaceae</taxon>
        <taxon>Buchnereae</taxon>
        <taxon>Striga</taxon>
    </lineage>
</organism>
<dbReference type="GO" id="GO:0004674">
    <property type="term" value="F:protein serine/threonine kinase activity"/>
    <property type="evidence" value="ECO:0007669"/>
    <property type="project" value="UniProtKB-KW"/>
</dbReference>
<evidence type="ECO:0000256" key="5">
    <source>
        <dbReference type="ARBA" id="ARBA00022840"/>
    </source>
</evidence>
<keyword evidence="4 6" id="KW-0418">Kinase</keyword>
<dbReference type="EMBL" id="CACSLK010003174">
    <property type="protein sequence ID" value="CAA0808685.1"/>
    <property type="molecule type" value="Genomic_DNA"/>
</dbReference>
<dbReference type="GO" id="GO:0005524">
    <property type="term" value="F:ATP binding"/>
    <property type="evidence" value="ECO:0007669"/>
    <property type="project" value="UniProtKB-KW"/>
</dbReference>
<reference evidence="6" key="1">
    <citation type="submission" date="2019-12" db="EMBL/GenBank/DDBJ databases">
        <authorList>
            <person name="Scholes J."/>
        </authorList>
    </citation>
    <scope>NUCLEOTIDE SEQUENCE</scope>
</reference>
<protein>
    <submittedName>
        <fullName evidence="6">CBL-interacting serine/threonine-protein kinase 23</fullName>
    </submittedName>
</protein>
<evidence type="ECO:0000256" key="3">
    <source>
        <dbReference type="ARBA" id="ARBA00022741"/>
    </source>
</evidence>
<keyword evidence="7" id="KW-1185">Reference proteome</keyword>
<dbReference type="PANTHER" id="PTHR43895:SF145">
    <property type="entry name" value="CBL-INTERACTING SERINE_THREONINE-PROTEIN KINASE 9"/>
    <property type="match status" value="1"/>
</dbReference>
<dbReference type="Gene3D" id="1.10.510.10">
    <property type="entry name" value="Transferase(Phosphotransferase) domain 1"/>
    <property type="match status" value="1"/>
</dbReference>
<gene>
    <name evidence="6" type="ORF">SHERM_10913</name>
</gene>
<dbReference type="GO" id="GO:0007165">
    <property type="term" value="P:signal transduction"/>
    <property type="evidence" value="ECO:0007669"/>
    <property type="project" value="TreeGrafter"/>
</dbReference>
<dbReference type="OrthoDB" id="1927112at2759"/>
<dbReference type="PANTHER" id="PTHR43895">
    <property type="entry name" value="CALCIUM/CALMODULIN-DEPENDENT PROTEIN KINASE KINASE-RELATED"/>
    <property type="match status" value="1"/>
</dbReference>
<dbReference type="Proteomes" id="UP001153555">
    <property type="component" value="Unassembled WGS sequence"/>
</dbReference>
<keyword evidence="3" id="KW-0547">Nucleotide-binding</keyword>